<dbReference type="InterPro" id="IPR036111">
    <property type="entry name" value="Mal/L-sulfo/L-lacto_DH-like_sf"/>
</dbReference>
<dbReference type="InterPro" id="IPR043143">
    <property type="entry name" value="Mal/L-sulf/L-lact_DH-like_NADP"/>
</dbReference>
<dbReference type="KEGG" id="abq:ABAZ39_18425"/>
<dbReference type="InterPro" id="IPR003767">
    <property type="entry name" value="Malate/L-lactate_DH-like"/>
</dbReference>
<dbReference type="NCBIfam" id="NF007504">
    <property type="entry name" value="PRK10098.1"/>
    <property type="match status" value="1"/>
</dbReference>
<dbReference type="PANTHER" id="PTHR11091:SF0">
    <property type="entry name" value="MALATE DEHYDROGENASE"/>
    <property type="match status" value="1"/>
</dbReference>
<evidence type="ECO:0000313" key="4">
    <source>
        <dbReference type="Proteomes" id="UP000027186"/>
    </source>
</evidence>
<sequence length="364" mass="37103">MNGPYAADRLVALVDAILQRSGSSPEESAIVAANLVDSDATGHASHGVCQIAVYAKSLELGHLQPNRHARVVRDEAPFLVVDGEVGYGQVIAREATDLAIARAKAGGACVLALRNAHHIGRVGSYGEQCIAAGLIGVFFVNVVSRPLAAPHGGGRPRLGTNPICIAVPATPGHPPFLLDFATSAVAANKCRVAAASGKEVADGLLIDERGVPTRDPGVMFRDPTGAILPFGGPLGGHKGYGLALACEILAGALAGGLPALPENLRPGRVVNNALAFLIDPARVAESGGDAENGGWQALTDAVLDHIQDTPPVPGGDGVLVPGEPERRSRALAAEHGITLDPDTVRALHDIGGALGLDVPAFLGA</sequence>
<reference evidence="3 4" key="1">
    <citation type="journal article" date="2014" name="Genome Announc.">
        <title>Complete Genome Sequence of the Model Rhizosphere Strain Azospirillum brasilense Az39, Successfully Applied in Agriculture.</title>
        <authorList>
            <person name="Rivera D."/>
            <person name="Revale S."/>
            <person name="Molina R."/>
            <person name="Gualpa J."/>
            <person name="Puente M."/>
            <person name="Maroniche G."/>
            <person name="Paris G."/>
            <person name="Baker D."/>
            <person name="Clavijo B."/>
            <person name="McLay K."/>
            <person name="Spaepen S."/>
            <person name="Perticari A."/>
            <person name="Vazquez M."/>
            <person name="Wisniewski-Dye F."/>
            <person name="Watkins C."/>
            <person name="Martinez-Abarca F."/>
            <person name="Vanderleyden J."/>
            <person name="Cassan F."/>
        </authorList>
    </citation>
    <scope>NUCLEOTIDE SEQUENCE [LARGE SCALE GENOMIC DNA]</scope>
    <source>
        <strain evidence="3 4">Az39</strain>
        <plasmid evidence="3">AbAZ39_p1</plasmid>
    </source>
</reference>
<dbReference type="AlphaFoldDB" id="A0A060DSM3"/>
<dbReference type="GO" id="GO:0016491">
    <property type="term" value="F:oxidoreductase activity"/>
    <property type="evidence" value="ECO:0007669"/>
    <property type="project" value="UniProtKB-KW"/>
</dbReference>
<gene>
    <name evidence="3" type="ORF">ABAZ39_18425</name>
</gene>
<dbReference type="Proteomes" id="UP000027186">
    <property type="component" value="Plasmid AbAZ39_p1"/>
</dbReference>
<keyword evidence="2" id="KW-0560">Oxidoreductase</keyword>
<dbReference type="Gene3D" id="3.30.1370.60">
    <property type="entry name" value="Hypothetical oxidoreductase yiak, domain 2"/>
    <property type="match status" value="1"/>
</dbReference>
<keyword evidence="3" id="KW-0614">Plasmid</keyword>
<dbReference type="PANTHER" id="PTHR11091">
    <property type="entry name" value="OXIDOREDUCTASE-RELATED"/>
    <property type="match status" value="1"/>
</dbReference>
<organism evidence="3 4">
    <name type="scientific">Azospirillum argentinense</name>
    <dbReference type="NCBI Taxonomy" id="2970906"/>
    <lineage>
        <taxon>Bacteria</taxon>
        <taxon>Pseudomonadati</taxon>
        <taxon>Pseudomonadota</taxon>
        <taxon>Alphaproteobacteria</taxon>
        <taxon>Rhodospirillales</taxon>
        <taxon>Azospirillaceae</taxon>
        <taxon>Azospirillum</taxon>
    </lineage>
</organism>
<accession>A0A060DSM3</accession>
<name>A0A060DSM3_9PROT</name>
<dbReference type="Pfam" id="PF02615">
    <property type="entry name" value="Ldh_2"/>
    <property type="match status" value="1"/>
</dbReference>
<protein>
    <submittedName>
        <fullName evidence="3">Malate dehydrogenase</fullName>
    </submittedName>
</protein>
<geneLocation type="plasmid" evidence="3 4">
    <name>AbAZ39_p1</name>
</geneLocation>
<proteinExistence type="inferred from homology"/>
<dbReference type="SUPFAM" id="SSF89733">
    <property type="entry name" value="L-sulfolactate dehydrogenase-like"/>
    <property type="match status" value="1"/>
</dbReference>
<dbReference type="InterPro" id="IPR043144">
    <property type="entry name" value="Mal/L-sulf/L-lact_DH-like_ah"/>
</dbReference>
<evidence type="ECO:0000313" key="3">
    <source>
        <dbReference type="EMBL" id="AIB13914.1"/>
    </source>
</evidence>
<evidence type="ECO:0000256" key="1">
    <source>
        <dbReference type="ARBA" id="ARBA00006056"/>
    </source>
</evidence>
<dbReference type="RefSeq" id="WP_040134247.1">
    <property type="nucleotide sequence ID" value="NZ_CP007794.1"/>
</dbReference>
<evidence type="ECO:0000256" key="2">
    <source>
        <dbReference type="ARBA" id="ARBA00023002"/>
    </source>
</evidence>
<dbReference type="EMBL" id="CP007794">
    <property type="protein sequence ID" value="AIB13914.1"/>
    <property type="molecule type" value="Genomic_DNA"/>
</dbReference>
<comment type="similarity">
    <text evidence="1">Belongs to the LDH2/MDH2 oxidoreductase family.</text>
</comment>
<dbReference type="Gene3D" id="1.10.1530.10">
    <property type="match status" value="1"/>
</dbReference>